<dbReference type="SUPFAM" id="SSF52833">
    <property type="entry name" value="Thioredoxin-like"/>
    <property type="match status" value="1"/>
</dbReference>
<keyword evidence="2" id="KW-0049">Antioxidant</keyword>
<dbReference type="GO" id="GO:0045454">
    <property type="term" value="P:cell redox homeostasis"/>
    <property type="evidence" value="ECO:0007669"/>
    <property type="project" value="TreeGrafter"/>
</dbReference>
<dbReference type="GO" id="GO:0034599">
    <property type="term" value="P:cellular response to oxidative stress"/>
    <property type="evidence" value="ECO:0007669"/>
    <property type="project" value="TreeGrafter"/>
</dbReference>
<evidence type="ECO:0000256" key="3">
    <source>
        <dbReference type="ARBA" id="ARBA00023002"/>
    </source>
</evidence>
<keyword evidence="4" id="KW-1015">Disulfide bond</keyword>
<dbReference type="Pfam" id="PF00578">
    <property type="entry name" value="AhpC-TSA"/>
    <property type="match status" value="1"/>
</dbReference>
<keyword evidence="3" id="KW-0560">Oxidoreductase</keyword>
<name>A0A381UM97_9ZZZZ</name>
<dbReference type="CDD" id="cd03017">
    <property type="entry name" value="PRX_BCP"/>
    <property type="match status" value="1"/>
</dbReference>
<evidence type="ECO:0000256" key="4">
    <source>
        <dbReference type="ARBA" id="ARBA00023157"/>
    </source>
</evidence>
<dbReference type="InterPro" id="IPR050924">
    <property type="entry name" value="Peroxiredoxin_BCP/PrxQ"/>
</dbReference>
<dbReference type="Gene3D" id="3.40.30.10">
    <property type="entry name" value="Glutaredoxin"/>
    <property type="match status" value="1"/>
</dbReference>
<evidence type="ECO:0000256" key="5">
    <source>
        <dbReference type="ARBA" id="ARBA00023284"/>
    </source>
</evidence>
<evidence type="ECO:0000256" key="1">
    <source>
        <dbReference type="ARBA" id="ARBA00022559"/>
    </source>
</evidence>
<dbReference type="GO" id="GO:0005737">
    <property type="term" value="C:cytoplasm"/>
    <property type="evidence" value="ECO:0007669"/>
    <property type="project" value="TreeGrafter"/>
</dbReference>
<keyword evidence="1" id="KW-0575">Peroxidase</keyword>
<dbReference type="AlphaFoldDB" id="A0A381UM97"/>
<dbReference type="InterPro" id="IPR000866">
    <property type="entry name" value="AhpC/TSA"/>
</dbReference>
<accession>A0A381UM97</accession>
<sequence>MIEGQKLRDEFQNFQDKNTVILGMSADSVKAQKNFCDKQSFPFQLLSDPDKSTIQAYEAWGKKKMYGREYEGIFRYSYLIDEKGMIEKAYEKVKVKEHAQEVLSDIS</sequence>
<dbReference type="PANTHER" id="PTHR42801">
    <property type="entry name" value="THIOREDOXIN-DEPENDENT PEROXIDE REDUCTASE"/>
    <property type="match status" value="1"/>
</dbReference>
<reference evidence="7" key="1">
    <citation type="submission" date="2018-05" db="EMBL/GenBank/DDBJ databases">
        <authorList>
            <person name="Lanie J.A."/>
            <person name="Ng W.-L."/>
            <person name="Kazmierczak K.M."/>
            <person name="Andrzejewski T.M."/>
            <person name="Davidsen T.M."/>
            <person name="Wayne K.J."/>
            <person name="Tettelin H."/>
            <person name="Glass J.I."/>
            <person name="Rusch D."/>
            <person name="Podicherti R."/>
            <person name="Tsui H.-C.T."/>
            <person name="Winkler M.E."/>
        </authorList>
    </citation>
    <scope>NUCLEOTIDE SEQUENCE</scope>
</reference>
<dbReference type="GO" id="GO:0008379">
    <property type="term" value="F:thioredoxin peroxidase activity"/>
    <property type="evidence" value="ECO:0007669"/>
    <property type="project" value="TreeGrafter"/>
</dbReference>
<protein>
    <recommendedName>
        <fullName evidence="6">Alkyl hydroperoxide reductase subunit C/ Thiol specific antioxidant domain-containing protein</fullName>
    </recommendedName>
</protein>
<evidence type="ECO:0000313" key="7">
    <source>
        <dbReference type="EMBL" id="SVA27933.1"/>
    </source>
</evidence>
<dbReference type="InterPro" id="IPR036249">
    <property type="entry name" value="Thioredoxin-like_sf"/>
</dbReference>
<proteinExistence type="predicted"/>
<evidence type="ECO:0000256" key="2">
    <source>
        <dbReference type="ARBA" id="ARBA00022862"/>
    </source>
</evidence>
<dbReference type="PANTHER" id="PTHR42801:SF4">
    <property type="entry name" value="AHPC_TSA FAMILY PROTEIN"/>
    <property type="match status" value="1"/>
</dbReference>
<dbReference type="EMBL" id="UINC01006507">
    <property type="protein sequence ID" value="SVA27933.1"/>
    <property type="molecule type" value="Genomic_DNA"/>
</dbReference>
<gene>
    <name evidence="7" type="ORF">METZ01_LOCUS80787</name>
</gene>
<organism evidence="7">
    <name type="scientific">marine metagenome</name>
    <dbReference type="NCBI Taxonomy" id="408172"/>
    <lineage>
        <taxon>unclassified sequences</taxon>
        <taxon>metagenomes</taxon>
        <taxon>ecological metagenomes</taxon>
    </lineage>
</organism>
<feature type="domain" description="Alkyl hydroperoxide reductase subunit C/ Thiol specific antioxidant" evidence="6">
    <location>
        <begin position="5"/>
        <end position="88"/>
    </location>
</feature>
<keyword evidence="5" id="KW-0676">Redox-active center</keyword>
<evidence type="ECO:0000259" key="6">
    <source>
        <dbReference type="Pfam" id="PF00578"/>
    </source>
</evidence>